<keyword evidence="14" id="KW-1185">Reference proteome</keyword>
<dbReference type="EMBL" id="CABITT030000008">
    <property type="protein sequence ID" value="VVB17325.1"/>
    <property type="molecule type" value="Genomic_DNA"/>
</dbReference>
<feature type="region of interest" description="Disordered" evidence="10">
    <location>
        <begin position="298"/>
        <end position="320"/>
    </location>
</feature>
<evidence type="ECO:0000256" key="3">
    <source>
        <dbReference type="ARBA" id="ARBA00023012"/>
    </source>
</evidence>
<feature type="compositionally biased region" description="Basic and acidic residues" evidence="10">
    <location>
        <begin position="452"/>
        <end position="467"/>
    </location>
</feature>
<evidence type="ECO:0000313" key="13">
    <source>
        <dbReference type="EMBL" id="VVB17325.1"/>
    </source>
</evidence>
<feature type="domain" description="CCT" evidence="12">
    <location>
        <begin position="511"/>
        <end position="553"/>
    </location>
</feature>
<comment type="caution">
    <text evidence="13">The sequence shown here is derived from an EMBL/GenBank/DDBJ whole genome shotgun (WGS) entry which is preliminary data.</text>
</comment>
<dbReference type="PROSITE" id="PS51017">
    <property type="entry name" value="CCT"/>
    <property type="match status" value="1"/>
</dbReference>
<dbReference type="InterPro" id="IPR045279">
    <property type="entry name" value="ARR-like"/>
</dbReference>
<dbReference type="GO" id="GO:0005634">
    <property type="term" value="C:nucleus"/>
    <property type="evidence" value="ECO:0007669"/>
    <property type="project" value="UniProtKB-SubCell"/>
</dbReference>
<dbReference type="SUPFAM" id="SSF52172">
    <property type="entry name" value="CheY-like"/>
    <property type="match status" value="1"/>
</dbReference>
<comment type="subcellular location">
    <subcellularLocation>
        <location evidence="1 9">Nucleus</location>
    </subcellularLocation>
</comment>
<dbReference type="InterPro" id="IPR001789">
    <property type="entry name" value="Sig_transdc_resp-reg_receiver"/>
</dbReference>
<feature type="compositionally biased region" description="Polar residues" evidence="10">
    <location>
        <begin position="304"/>
        <end position="320"/>
    </location>
</feature>
<feature type="compositionally biased region" description="Polar residues" evidence="10">
    <location>
        <begin position="469"/>
        <end position="484"/>
    </location>
</feature>
<dbReference type="InterPro" id="IPR010402">
    <property type="entry name" value="CCT_domain"/>
</dbReference>
<keyword evidence="3" id="KW-0902">Two-component regulatory system</keyword>
<feature type="compositionally biased region" description="Low complexity" evidence="10">
    <location>
        <begin position="429"/>
        <end position="438"/>
    </location>
</feature>
<dbReference type="CDD" id="cd17582">
    <property type="entry name" value="psREC_PRR"/>
    <property type="match status" value="1"/>
</dbReference>
<feature type="region of interest" description="Disordered" evidence="10">
    <location>
        <begin position="429"/>
        <end position="507"/>
    </location>
</feature>
<evidence type="ECO:0000256" key="1">
    <source>
        <dbReference type="ARBA" id="ARBA00004123"/>
    </source>
</evidence>
<keyword evidence="5" id="KW-0090">Biological rhythms</keyword>
<accession>A0A565CUF0</accession>
<name>A0A565CUF0_9BRAS</name>
<reference evidence="13" key="1">
    <citation type="submission" date="2019-07" db="EMBL/GenBank/DDBJ databases">
        <authorList>
            <person name="Dittberner H."/>
        </authorList>
    </citation>
    <scope>NUCLEOTIDE SEQUENCE [LARGE SCALE GENOMIC DNA]</scope>
</reference>
<keyword evidence="4" id="KW-0805">Transcription regulation</keyword>
<protein>
    <recommendedName>
        <fullName evidence="15">Two-component response regulator-like APRR5</fullName>
    </recommendedName>
</protein>
<evidence type="ECO:0000313" key="14">
    <source>
        <dbReference type="Proteomes" id="UP000489600"/>
    </source>
</evidence>
<keyword evidence="7 9" id="KW-0539">Nucleus</keyword>
<dbReference type="PANTHER" id="PTHR43874">
    <property type="entry name" value="TWO-COMPONENT RESPONSE REGULATOR"/>
    <property type="match status" value="1"/>
</dbReference>
<dbReference type="OrthoDB" id="60033at2759"/>
<dbReference type="GO" id="GO:0048511">
    <property type="term" value="P:rhythmic process"/>
    <property type="evidence" value="ECO:0007669"/>
    <property type="project" value="UniProtKB-KW"/>
</dbReference>
<evidence type="ECO:0008006" key="15">
    <source>
        <dbReference type="Google" id="ProtNLM"/>
    </source>
</evidence>
<evidence type="ECO:0000256" key="7">
    <source>
        <dbReference type="ARBA" id="ARBA00023242"/>
    </source>
</evidence>
<sequence length="565" mass="62934">MREAVMMSSSEEVVEVTVEKSVVVAGEKLTRRRMKRKDAGEGGGDGLVKWERFLPKIALRVLLVEADDSTRQIIAALLRKCSYRVAAVPDGLKAWEMLKGKPESVDLILTEVDLPSISGYALLTLIMEHDICKNIPVIMMSTQDSVNTVYKCMLKGAADYLVKPLRRNELRNLWQHVWRRQASLAPGSFPLDESVGQQKPEGASNNSISNHGNAFERDEHPVIENGGDAQSSSTRPEMEGESADVEVNPRDSLQMESARIDSLKEAIDFMGASLKRNGQHNREESVAKYGSRIELDLSLRRPNASENQSSGDRPSLHPSNASAFTRYVHRPLQTQCSVSPVSDQRKNVAASQVDNIVLINQYNSSETPPRKNEASFYTGANSPGPPFSNQMNSWPGQSSYPKPIPVNGVQFRGPNTAYASAMAPALVSPSPSSVSPHEYSSRFHPFNVRPEGFQERDGSTDQDERRHASSATEQSAIGNHCSSNHIDHQQQLEKKNEDGCSSSKIQQSLQREAALTKFRMKRKDRCFEKKVRYESRKKLAEQRPRIKGQFVRQVQSTETATEAPQ</sequence>
<dbReference type="GO" id="GO:0009736">
    <property type="term" value="P:cytokinin-activated signaling pathway"/>
    <property type="evidence" value="ECO:0007669"/>
    <property type="project" value="InterPro"/>
</dbReference>
<evidence type="ECO:0000256" key="10">
    <source>
        <dbReference type="SAM" id="MobiDB-lite"/>
    </source>
</evidence>
<dbReference type="SMART" id="SM00448">
    <property type="entry name" value="REC"/>
    <property type="match status" value="1"/>
</dbReference>
<gene>
    <name evidence="13" type="ORF">ANE_LOCUS27769</name>
</gene>
<feature type="region of interest" description="Disordered" evidence="10">
    <location>
        <begin position="189"/>
        <end position="252"/>
    </location>
</feature>
<comment type="caution">
    <text evidence="8">Lacks conserved residue(s) required for the propagation of feature annotation.</text>
</comment>
<dbReference type="AlphaFoldDB" id="A0A565CUF0"/>
<evidence type="ECO:0000256" key="6">
    <source>
        <dbReference type="ARBA" id="ARBA00023163"/>
    </source>
</evidence>
<feature type="compositionally biased region" description="Basic and acidic residues" evidence="10">
    <location>
        <begin position="485"/>
        <end position="498"/>
    </location>
</feature>
<comment type="similarity">
    <text evidence="2">Belongs to the ARR-like family.</text>
</comment>
<evidence type="ECO:0000259" key="12">
    <source>
        <dbReference type="PROSITE" id="PS51017"/>
    </source>
</evidence>
<dbReference type="Gene3D" id="3.40.50.2300">
    <property type="match status" value="1"/>
</dbReference>
<dbReference type="InterPro" id="IPR011006">
    <property type="entry name" value="CheY-like_superfamily"/>
</dbReference>
<dbReference type="Pfam" id="PF06203">
    <property type="entry name" value="CCT"/>
    <property type="match status" value="1"/>
</dbReference>
<dbReference type="GO" id="GO:0000160">
    <property type="term" value="P:phosphorelay signal transduction system"/>
    <property type="evidence" value="ECO:0007669"/>
    <property type="project" value="UniProtKB-KW"/>
</dbReference>
<dbReference type="Pfam" id="PF00072">
    <property type="entry name" value="Response_reg"/>
    <property type="match status" value="1"/>
</dbReference>
<dbReference type="PROSITE" id="PS50110">
    <property type="entry name" value="RESPONSE_REGULATORY"/>
    <property type="match status" value="1"/>
</dbReference>
<evidence type="ECO:0000256" key="8">
    <source>
        <dbReference type="PROSITE-ProRule" id="PRU00169"/>
    </source>
</evidence>
<dbReference type="PANTHER" id="PTHR43874:SF95">
    <property type="entry name" value="TWO-COMPONENT RESPONSE REGULATOR-LIKE APRR5"/>
    <property type="match status" value="1"/>
</dbReference>
<proteinExistence type="inferred from homology"/>
<evidence type="ECO:0000256" key="5">
    <source>
        <dbReference type="ARBA" id="ARBA00023108"/>
    </source>
</evidence>
<feature type="compositionally biased region" description="Polar residues" evidence="10">
    <location>
        <begin position="203"/>
        <end position="212"/>
    </location>
</feature>
<evidence type="ECO:0000256" key="4">
    <source>
        <dbReference type="ARBA" id="ARBA00023015"/>
    </source>
</evidence>
<evidence type="ECO:0000256" key="2">
    <source>
        <dbReference type="ARBA" id="ARBA00010330"/>
    </source>
</evidence>
<organism evidence="13 14">
    <name type="scientific">Arabis nemorensis</name>
    <dbReference type="NCBI Taxonomy" id="586526"/>
    <lineage>
        <taxon>Eukaryota</taxon>
        <taxon>Viridiplantae</taxon>
        <taxon>Streptophyta</taxon>
        <taxon>Embryophyta</taxon>
        <taxon>Tracheophyta</taxon>
        <taxon>Spermatophyta</taxon>
        <taxon>Magnoliopsida</taxon>
        <taxon>eudicotyledons</taxon>
        <taxon>Gunneridae</taxon>
        <taxon>Pentapetalae</taxon>
        <taxon>rosids</taxon>
        <taxon>malvids</taxon>
        <taxon>Brassicales</taxon>
        <taxon>Brassicaceae</taxon>
        <taxon>Arabideae</taxon>
        <taxon>Arabis</taxon>
    </lineage>
</organism>
<keyword evidence="6" id="KW-0804">Transcription</keyword>
<dbReference type="Proteomes" id="UP000489600">
    <property type="component" value="Unassembled WGS sequence"/>
</dbReference>
<feature type="domain" description="Response regulatory" evidence="11">
    <location>
        <begin position="60"/>
        <end position="178"/>
    </location>
</feature>
<evidence type="ECO:0000259" key="11">
    <source>
        <dbReference type="PROSITE" id="PS50110"/>
    </source>
</evidence>
<evidence type="ECO:0000256" key="9">
    <source>
        <dbReference type="PROSITE-ProRule" id="PRU00357"/>
    </source>
</evidence>